<organism evidence="2 3">
    <name type="scientific">Opisthorchis viverrini</name>
    <name type="common">Southeast Asian liver fluke</name>
    <dbReference type="NCBI Taxonomy" id="6198"/>
    <lineage>
        <taxon>Eukaryota</taxon>
        <taxon>Metazoa</taxon>
        <taxon>Spiralia</taxon>
        <taxon>Lophotrochozoa</taxon>
        <taxon>Platyhelminthes</taxon>
        <taxon>Trematoda</taxon>
        <taxon>Digenea</taxon>
        <taxon>Opisthorchiida</taxon>
        <taxon>Opisthorchiata</taxon>
        <taxon>Opisthorchiidae</taxon>
        <taxon>Opisthorchis</taxon>
    </lineage>
</organism>
<protein>
    <submittedName>
        <fullName evidence="2">Uncharacterized protein</fullName>
    </submittedName>
</protein>
<evidence type="ECO:0000256" key="1">
    <source>
        <dbReference type="SAM" id="MobiDB-lite"/>
    </source>
</evidence>
<proteinExistence type="predicted"/>
<evidence type="ECO:0000313" key="2">
    <source>
        <dbReference type="EMBL" id="KER24599.1"/>
    </source>
</evidence>
<gene>
    <name evidence="2" type="ORF">T265_07789</name>
</gene>
<keyword evidence="3" id="KW-1185">Reference proteome</keyword>
<feature type="compositionally biased region" description="Low complexity" evidence="1">
    <location>
        <begin position="277"/>
        <end position="290"/>
    </location>
</feature>
<reference evidence="2 3" key="1">
    <citation type="submission" date="2013-11" db="EMBL/GenBank/DDBJ databases">
        <title>Opisthorchis viverrini - life in the bile duct.</title>
        <authorList>
            <person name="Young N.D."/>
            <person name="Nagarajan N."/>
            <person name="Lin S.J."/>
            <person name="Korhonen P.K."/>
            <person name="Jex A.R."/>
            <person name="Hall R.S."/>
            <person name="Safavi-Hemami H."/>
            <person name="Kaewkong W."/>
            <person name="Bertrand D."/>
            <person name="Gao S."/>
            <person name="Seet Q."/>
            <person name="Wongkham S."/>
            <person name="Teh B.T."/>
            <person name="Wongkham C."/>
            <person name="Intapan P.M."/>
            <person name="Maleewong W."/>
            <person name="Yang X."/>
            <person name="Hu M."/>
            <person name="Wang Z."/>
            <person name="Hofmann A."/>
            <person name="Sternberg P.W."/>
            <person name="Tan P."/>
            <person name="Wang J."/>
            <person name="Gasser R.B."/>
        </authorList>
    </citation>
    <scope>NUCLEOTIDE SEQUENCE [LARGE SCALE GENOMIC DNA]</scope>
</reference>
<dbReference type="CTD" id="20321968"/>
<dbReference type="EMBL" id="KL596804">
    <property type="protein sequence ID" value="KER24599.1"/>
    <property type="molecule type" value="Genomic_DNA"/>
</dbReference>
<feature type="region of interest" description="Disordered" evidence="1">
    <location>
        <begin position="268"/>
        <end position="295"/>
    </location>
</feature>
<dbReference type="KEGG" id="ovi:T265_07789"/>
<feature type="region of interest" description="Disordered" evidence="1">
    <location>
        <begin position="456"/>
        <end position="477"/>
    </location>
</feature>
<dbReference type="Proteomes" id="UP000054324">
    <property type="component" value="Unassembled WGS sequence"/>
</dbReference>
<sequence>MNRFSCTAKPKDLSSLYSGEDGSQLDDTEPRFVRRTKDPIGCFGVAYTIRKGKERSVRMGSKKNFTSNAGVPTCEDPRVLQWVLSNRGKRWTVDSGKSLHPYLLWRSINPNDNRPEENLNTRMVLQRAKSVDGLTTIANDQLYDTPKAKRGNGSMESSTNTLSNDMLYEKIEFSSRCPSQTTSLSSAFLGNHTDVTRNNNRPWVNNADQRRSRTQEFGVSDHRATQRSTQLRIQTMVLPGWKQRINENQPAMDMNDYEAVCNSLTTPTEAARSANMTSSTSTITTTSSESQTRKGKRFISTATIYLSGRLKDYAQGESSGPKTIGILNQPSNSPRIRAKACDLQSRTQNMKVETITTKRTAFESSLVSNNNLYDRSDSGSRSASETEAQTFANFPLHDEFLGLSLIQSSCPTIDTEDDHVTSVSQKIPEMEWDSTFEGACGAVGSPVWAHITSESEQNVTGRSFPKNDARNNDQMGPVRSKQWCNLRSTPLVKPLTKENLGMHNANWAG</sequence>
<dbReference type="RefSeq" id="XP_009171665.1">
    <property type="nucleotide sequence ID" value="XM_009173401.1"/>
</dbReference>
<evidence type="ECO:0000313" key="3">
    <source>
        <dbReference type="Proteomes" id="UP000054324"/>
    </source>
</evidence>
<dbReference type="GeneID" id="20321968"/>
<name>A0A075AAK8_OPIVI</name>
<accession>A0A075AAK8</accession>
<dbReference type="AlphaFoldDB" id="A0A075AAK8"/>